<evidence type="ECO:0000256" key="1">
    <source>
        <dbReference type="SAM" id="MobiDB-lite"/>
    </source>
</evidence>
<sequence length="387" mass="38282">MTNDSGIVLGIDAGGTSTRAVVAAPDGSRLAHGRGPGGNPTAHGVAAACAAIARAVAEALAGYGGPGTADAPGPVLGVVAGVAGNKPFSTGDGRAALERALGHLDLAPGARIEVVDDVGVAFAAGTPEPSGTVLISGTGAVAGAVSHRRLDVIADGLGWLLGDLGSGYWLGHEAARAVVRRLASPRADRVDAAPKARKEPDLRRPAPGAASLPEHVTALAGHAPNPGLPAPGEVLTPLVTRAVLPDADPGLDGRELAIALITALQGRHPLDLARLAPLVSEAAERGDPLAGDIVAEAARLLTATVAEVRPPGDRTPIVLAGSVLTTPGPVRRAVSDLLARRWDAPVTVAAHGAGAAAWLAALPLLGAEAVSAHARFVRPPAGPPPAG</sequence>
<accession>A0A1H1FEX1</accession>
<evidence type="ECO:0000313" key="3">
    <source>
        <dbReference type="EMBL" id="SDQ99542.1"/>
    </source>
</evidence>
<keyword evidence="4" id="KW-1185">Reference proteome</keyword>
<dbReference type="Pfam" id="PF01869">
    <property type="entry name" value="BcrAD_BadFG"/>
    <property type="match status" value="1"/>
</dbReference>
<feature type="compositionally biased region" description="Basic and acidic residues" evidence="1">
    <location>
        <begin position="188"/>
        <end position="204"/>
    </location>
</feature>
<dbReference type="STRING" id="35622.SAMN04489764_2955"/>
<organism evidence="3 4">
    <name type="scientific">Thermostaphylospora chromogena</name>
    <dbReference type="NCBI Taxonomy" id="35622"/>
    <lineage>
        <taxon>Bacteria</taxon>
        <taxon>Bacillati</taxon>
        <taxon>Actinomycetota</taxon>
        <taxon>Actinomycetes</taxon>
        <taxon>Streptosporangiales</taxon>
        <taxon>Thermomonosporaceae</taxon>
        <taxon>Thermostaphylospora</taxon>
    </lineage>
</organism>
<protein>
    <submittedName>
        <fullName evidence="3">BadF/BadG/BcrA/BcrD ATPase family protein</fullName>
    </submittedName>
</protein>
<evidence type="ECO:0000313" key="4">
    <source>
        <dbReference type="Proteomes" id="UP000217103"/>
    </source>
</evidence>
<dbReference type="PANTHER" id="PTHR43190:SF3">
    <property type="entry name" value="N-ACETYL-D-GLUCOSAMINE KINASE"/>
    <property type="match status" value="1"/>
</dbReference>
<dbReference type="AlphaFoldDB" id="A0A1H1FEX1"/>
<dbReference type="Proteomes" id="UP000217103">
    <property type="component" value="Unassembled WGS sequence"/>
</dbReference>
<dbReference type="Gene3D" id="3.30.420.40">
    <property type="match status" value="2"/>
</dbReference>
<dbReference type="SUPFAM" id="SSF53067">
    <property type="entry name" value="Actin-like ATPase domain"/>
    <property type="match status" value="1"/>
</dbReference>
<dbReference type="InterPro" id="IPR052519">
    <property type="entry name" value="Euk-type_GlcNAc_Kinase"/>
</dbReference>
<feature type="region of interest" description="Disordered" evidence="1">
    <location>
        <begin position="188"/>
        <end position="209"/>
    </location>
</feature>
<evidence type="ECO:0000259" key="2">
    <source>
        <dbReference type="Pfam" id="PF01869"/>
    </source>
</evidence>
<proteinExistence type="predicted"/>
<dbReference type="InterPro" id="IPR043129">
    <property type="entry name" value="ATPase_NBD"/>
</dbReference>
<dbReference type="InterPro" id="IPR002731">
    <property type="entry name" value="ATPase_BadF"/>
</dbReference>
<gene>
    <name evidence="3" type="ORF">SAMN04489764_2955</name>
</gene>
<reference evidence="3 4" key="1">
    <citation type="submission" date="2016-10" db="EMBL/GenBank/DDBJ databases">
        <authorList>
            <person name="de Groot N.N."/>
        </authorList>
    </citation>
    <scope>NUCLEOTIDE SEQUENCE [LARGE SCALE GENOMIC DNA]</scope>
    <source>
        <strain evidence="3 4">DSM 43794</strain>
    </source>
</reference>
<dbReference type="PANTHER" id="PTHR43190">
    <property type="entry name" value="N-ACETYL-D-GLUCOSAMINE KINASE"/>
    <property type="match status" value="1"/>
</dbReference>
<feature type="domain" description="ATPase BadF/BadG/BcrA/BcrD type" evidence="2">
    <location>
        <begin position="9"/>
        <end position="328"/>
    </location>
</feature>
<name>A0A1H1FEX1_9ACTN</name>
<dbReference type="RefSeq" id="WP_165634799.1">
    <property type="nucleotide sequence ID" value="NZ_FNKK01000002.1"/>
</dbReference>
<dbReference type="EMBL" id="FNKK01000002">
    <property type="protein sequence ID" value="SDQ99542.1"/>
    <property type="molecule type" value="Genomic_DNA"/>
</dbReference>